<sequence>MTTATAGERERTRRRRPLVIALVVLLLLWLGTVATWAVVDAGRDGVIVVGGGTDQESVTAPSGALSISGSLTVPLQPGMGERLDLVILNETDAALAVSGLSVRIADVVAPNATAELGCSVADFAIEQSTFGFELAGASSSSLTGAGAVAADLPLLSMLDTDVDQAGCVGATLALEYAAVGTPA</sequence>
<reference evidence="3" key="1">
    <citation type="submission" date="2016-10" db="EMBL/GenBank/DDBJ databases">
        <authorList>
            <person name="Varghese N."/>
            <person name="Submissions S."/>
        </authorList>
    </citation>
    <scope>NUCLEOTIDE SEQUENCE [LARGE SCALE GENOMIC DNA]</scope>
    <source>
        <strain evidence="3">DSM 22002</strain>
    </source>
</reference>
<accession>A0A1G7ZMZ7</accession>
<dbReference type="RefSeq" id="WP_157674597.1">
    <property type="nucleotide sequence ID" value="NZ_LT629695.1"/>
</dbReference>
<keyword evidence="3" id="KW-1185">Reference proteome</keyword>
<protein>
    <submittedName>
        <fullName evidence="2">Uncharacterized protein</fullName>
    </submittedName>
</protein>
<feature type="transmembrane region" description="Helical" evidence="1">
    <location>
        <begin position="18"/>
        <end position="39"/>
    </location>
</feature>
<evidence type="ECO:0000313" key="3">
    <source>
        <dbReference type="Proteomes" id="UP000198822"/>
    </source>
</evidence>
<dbReference type="EMBL" id="LT629695">
    <property type="protein sequence ID" value="SDH09936.1"/>
    <property type="molecule type" value="Genomic_DNA"/>
</dbReference>
<evidence type="ECO:0000256" key="1">
    <source>
        <dbReference type="SAM" id="Phobius"/>
    </source>
</evidence>
<gene>
    <name evidence="2" type="ORF">SAMN04489720_0030</name>
</gene>
<dbReference type="STRING" id="399736.SAMN04489720_0030"/>
<organism evidence="2 3">
    <name type="scientific">Agrococcus jejuensis</name>
    <dbReference type="NCBI Taxonomy" id="399736"/>
    <lineage>
        <taxon>Bacteria</taxon>
        <taxon>Bacillati</taxon>
        <taxon>Actinomycetota</taxon>
        <taxon>Actinomycetes</taxon>
        <taxon>Micrococcales</taxon>
        <taxon>Microbacteriaceae</taxon>
        <taxon>Agrococcus</taxon>
    </lineage>
</organism>
<keyword evidence="1" id="KW-0812">Transmembrane</keyword>
<name>A0A1G7ZMZ7_9MICO</name>
<dbReference type="Proteomes" id="UP000198822">
    <property type="component" value="Chromosome I"/>
</dbReference>
<dbReference type="OrthoDB" id="4927814at2"/>
<keyword evidence="1" id="KW-1133">Transmembrane helix</keyword>
<proteinExistence type="predicted"/>
<keyword evidence="1" id="KW-0472">Membrane</keyword>
<dbReference type="AlphaFoldDB" id="A0A1G7ZMZ7"/>
<evidence type="ECO:0000313" key="2">
    <source>
        <dbReference type="EMBL" id="SDH09936.1"/>
    </source>
</evidence>